<dbReference type="InterPro" id="IPR009734">
    <property type="entry name" value="Myoviridae_GpU"/>
</dbReference>
<dbReference type="EMBL" id="CP114280">
    <property type="protein sequence ID" value="WFN56385.1"/>
    <property type="molecule type" value="Genomic_DNA"/>
</dbReference>
<name>A0ABY8G8W6_9GAMM</name>
<evidence type="ECO:0000313" key="1">
    <source>
        <dbReference type="EMBL" id="WFN56385.1"/>
    </source>
</evidence>
<sequence length="171" mass="18853">MMLALGLFVFQLKTMPYGTLSRQVNYRWANNSRVGLRPSQQYLGKGMETITLNGLLCPEVNGKLSKLSLNAFEMMAGTGRAWPLIEGSGMIYGMYIVESLQHTNTEFFSNGAARRIEFTITLTRVDESLIAMFGDLADQASDLYQQANDLYDQKIAPALSSAKSAITGAFS</sequence>
<keyword evidence="2" id="KW-1185">Reference proteome</keyword>
<dbReference type="PIRSF" id="PIRSF029208">
    <property type="entry name" value="Phage_tail_GPU"/>
    <property type="match status" value="1"/>
</dbReference>
<reference evidence="1 2" key="1">
    <citation type="submission" date="2022-12" db="EMBL/GenBank/DDBJ databases">
        <title>Complete genome sequencing of Dickeya lacustris type strain LMG30899.</title>
        <authorList>
            <person name="Dobhal S."/>
            <person name="Arizala D."/>
            <person name="Arif M."/>
        </authorList>
    </citation>
    <scope>NUCLEOTIDE SEQUENCE [LARGE SCALE GENOMIC DNA]</scope>
    <source>
        <strain evidence="1 2">LMG30899</strain>
    </source>
</reference>
<gene>
    <name evidence="1" type="ORF">O1Q98_03510</name>
</gene>
<dbReference type="RefSeq" id="WP_125259192.1">
    <property type="nucleotide sequence ID" value="NZ_CP114280.1"/>
</dbReference>
<evidence type="ECO:0000313" key="2">
    <source>
        <dbReference type="Proteomes" id="UP001219630"/>
    </source>
</evidence>
<dbReference type="Pfam" id="PF06995">
    <property type="entry name" value="Phage_P2_GpU"/>
    <property type="match status" value="1"/>
</dbReference>
<dbReference type="InterPro" id="IPR016912">
    <property type="entry name" value="Phage_P2_GpU"/>
</dbReference>
<proteinExistence type="predicted"/>
<accession>A0ABY8G8W6</accession>
<protein>
    <submittedName>
        <fullName evidence="1">Phage tail protein</fullName>
    </submittedName>
</protein>
<dbReference type="Proteomes" id="UP001219630">
    <property type="component" value="Chromosome"/>
</dbReference>
<organism evidence="1 2">
    <name type="scientific">Dickeya lacustris</name>
    <dbReference type="NCBI Taxonomy" id="2259638"/>
    <lineage>
        <taxon>Bacteria</taxon>
        <taxon>Pseudomonadati</taxon>
        <taxon>Pseudomonadota</taxon>
        <taxon>Gammaproteobacteria</taxon>
        <taxon>Enterobacterales</taxon>
        <taxon>Pectobacteriaceae</taxon>
        <taxon>Dickeya</taxon>
    </lineage>
</organism>